<protein>
    <recommendedName>
        <fullName evidence="3">Mobilization protein</fullName>
    </recommendedName>
</protein>
<dbReference type="NCBIfam" id="NF041495">
    <property type="entry name" value="MobB_relaxase"/>
    <property type="match status" value="1"/>
</dbReference>
<name>A0A3P1B0N3_9FLAO</name>
<proteinExistence type="predicted"/>
<comment type="caution">
    <text evidence="1">The sequence shown here is derived from an EMBL/GenBank/DDBJ whole genome shotgun (WGS) entry which is preliminary data.</text>
</comment>
<dbReference type="Pfam" id="PF18976">
    <property type="entry name" value="DUF5712"/>
    <property type="match status" value="1"/>
</dbReference>
<gene>
    <name evidence="1" type="ORF">EG242_09600</name>
</gene>
<dbReference type="InterPro" id="IPR043766">
    <property type="entry name" value="BfmA-like"/>
</dbReference>
<keyword evidence="2" id="KW-1185">Reference proteome</keyword>
<dbReference type="Proteomes" id="UP000268372">
    <property type="component" value="Unassembled WGS sequence"/>
</dbReference>
<dbReference type="EMBL" id="RQTJ01000019">
    <property type="protein sequence ID" value="RRA93912.1"/>
    <property type="molecule type" value="Genomic_DNA"/>
</dbReference>
<dbReference type="OrthoDB" id="1404627at2"/>
<organism evidence="1 2">
    <name type="scientific">Paenimyroides viscosum</name>
    <dbReference type="NCBI Taxonomy" id="2488729"/>
    <lineage>
        <taxon>Bacteria</taxon>
        <taxon>Pseudomonadati</taxon>
        <taxon>Bacteroidota</taxon>
        <taxon>Flavobacteriia</taxon>
        <taxon>Flavobacteriales</taxon>
        <taxon>Flavobacteriaceae</taxon>
        <taxon>Paenimyroides</taxon>
    </lineage>
</organism>
<dbReference type="AlphaFoldDB" id="A0A3P1B0N3"/>
<dbReference type="InterPro" id="IPR048098">
    <property type="entry name" value="MobB"/>
</dbReference>
<sequence length="385" mass="44974">MYINFTPHKANVNNSNASSCANIFEYLEKEEQGFVQEESIFKDENKESIGFFDQQNINIPKDTVIENIDNNRGKRGIKESNFYMINISPSYLEQKHLLKRIDQFLEDKMKNEKIKLSDKDLANVRDVMMRDMLMNYSREVMKEYAKNFDREINGKKITDENLMYYGRVETQRTYNFKDSQVLVNKKLFKKIEKTKDVNRIKILQESLYKDYFSGEVIKEGVAKGGVNYHVHIVVSRHDRTNDPRSKISLSPMSKYREQNSQLNNQKNKTIGFNRDAFFQNAEKTFDDFFNYNRDYSKSYEAMKKNANTKGFRENNKNGIVKNVKKELSRYVGIPISNPSHILKMQLSQNLGMNIPTHLSIPTNPAQLTLKVAKTVAKTIEKGYGM</sequence>
<accession>A0A3P1B0N3</accession>
<evidence type="ECO:0000313" key="1">
    <source>
        <dbReference type="EMBL" id="RRA93912.1"/>
    </source>
</evidence>
<evidence type="ECO:0008006" key="3">
    <source>
        <dbReference type="Google" id="ProtNLM"/>
    </source>
</evidence>
<dbReference type="RefSeq" id="WP_124899672.1">
    <property type="nucleotide sequence ID" value="NZ_RQTJ01000019.1"/>
</dbReference>
<evidence type="ECO:0000313" key="2">
    <source>
        <dbReference type="Proteomes" id="UP000268372"/>
    </source>
</evidence>
<reference evidence="1 2" key="1">
    <citation type="submission" date="2018-11" db="EMBL/GenBank/DDBJ databases">
        <title>Flavobacterium sp. nov., YIM 102796 draft genome.</title>
        <authorList>
            <person name="Li G."/>
            <person name="Jiang Y."/>
        </authorList>
    </citation>
    <scope>NUCLEOTIDE SEQUENCE [LARGE SCALE GENOMIC DNA]</scope>
    <source>
        <strain evidence="1 2">YIM 102796</strain>
    </source>
</reference>